<name>A0A0B1T1K6_OESDE</name>
<dbReference type="Proteomes" id="UP000053660">
    <property type="component" value="Unassembled WGS sequence"/>
</dbReference>
<evidence type="ECO:0000313" key="2">
    <source>
        <dbReference type="EMBL" id="KHJ91448.1"/>
    </source>
</evidence>
<proteinExistence type="predicted"/>
<gene>
    <name evidence="2" type="ORF">OESDEN_08688</name>
</gene>
<keyword evidence="3" id="KW-1185">Reference proteome</keyword>
<feature type="region of interest" description="Disordered" evidence="1">
    <location>
        <begin position="118"/>
        <end position="171"/>
    </location>
</feature>
<dbReference type="EMBL" id="KN552058">
    <property type="protein sequence ID" value="KHJ91448.1"/>
    <property type="molecule type" value="Genomic_DNA"/>
</dbReference>
<feature type="region of interest" description="Disordered" evidence="1">
    <location>
        <begin position="242"/>
        <end position="269"/>
    </location>
</feature>
<dbReference type="OrthoDB" id="5852411at2759"/>
<evidence type="ECO:0000313" key="3">
    <source>
        <dbReference type="Proteomes" id="UP000053660"/>
    </source>
</evidence>
<feature type="compositionally biased region" description="Polar residues" evidence="1">
    <location>
        <begin position="120"/>
        <end position="136"/>
    </location>
</feature>
<reference evidence="2 3" key="1">
    <citation type="submission" date="2014-03" db="EMBL/GenBank/DDBJ databases">
        <title>Draft genome of the hookworm Oesophagostomum dentatum.</title>
        <authorList>
            <person name="Mitreva M."/>
        </authorList>
    </citation>
    <scope>NUCLEOTIDE SEQUENCE [LARGE SCALE GENOMIC DNA]</scope>
    <source>
        <strain evidence="2 3">OD-Hann</strain>
    </source>
</reference>
<organism evidence="2 3">
    <name type="scientific">Oesophagostomum dentatum</name>
    <name type="common">Nodular worm</name>
    <dbReference type="NCBI Taxonomy" id="61180"/>
    <lineage>
        <taxon>Eukaryota</taxon>
        <taxon>Metazoa</taxon>
        <taxon>Ecdysozoa</taxon>
        <taxon>Nematoda</taxon>
        <taxon>Chromadorea</taxon>
        <taxon>Rhabditida</taxon>
        <taxon>Rhabditina</taxon>
        <taxon>Rhabditomorpha</taxon>
        <taxon>Strongyloidea</taxon>
        <taxon>Strongylidae</taxon>
        <taxon>Oesophagostomum</taxon>
    </lineage>
</organism>
<accession>A0A0B1T1K6</accession>
<protein>
    <submittedName>
        <fullName evidence="2">Uncharacterized protein</fullName>
    </submittedName>
</protein>
<dbReference type="AlphaFoldDB" id="A0A0B1T1K6"/>
<sequence length="269" mass="29748">MLKHAFTPTRRQTRPRVEIIHPMDSFSSPPSVSSDTMSTIKLKFTKFSTRGRRTGRYLVEAFRSNSPPSSSLDEHLSVNELHGSRDTGTAFVTSSLMDSLPDPPYLSVQKLPELERAFRTSESSNRNPASTASSYSAMPPKLTSDDLPSPEYLNLRPVPRSRPSKNYPRIESLFSSEPPAISVTSNLETTSFIEQLDVTTLLTTATTFPRQPASRQAHDSCSGTHRILIDEECEFSSRTNAAEASHHAVAKTRGTPRSLDYGSSEEIAL</sequence>
<evidence type="ECO:0000256" key="1">
    <source>
        <dbReference type="SAM" id="MobiDB-lite"/>
    </source>
</evidence>